<feature type="compositionally biased region" description="Basic and acidic residues" evidence="1">
    <location>
        <begin position="330"/>
        <end position="343"/>
    </location>
</feature>
<protein>
    <submittedName>
        <fullName evidence="3 5">Uncharacterized protein</fullName>
    </submittedName>
</protein>
<feature type="transmembrane region" description="Helical" evidence="2">
    <location>
        <begin position="84"/>
        <end position="104"/>
    </location>
</feature>
<accession>A0A6A6Z6E9</accession>
<dbReference type="AlphaFoldDB" id="A0A6A6Z6E9"/>
<keyword evidence="4" id="KW-1185">Reference proteome</keyword>
<name>A0A6A6Z6E9_9PEZI</name>
<evidence type="ECO:0000256" key="1">
    <source>
        <dbReference type="SAM" id="MobiDB-lite"/>
    </source>
</evidence>
<dbReference type="GeneID" id="54455903"/>
<sequence length="357" mass="40709">LSHCFKMGKIIESEMDVPSIAMRFALGFFVLTSMKAARQTVAIYKRTQRVWNPYSWMVWVELINNLVMTIYTWCYLRGNIRPSFGFFFGLICMWVLQTQLILQIIANRVGLVMVDKQKAMRLKWLLFVLIGMVNVSVFCIWIPARMKVNETYIHINNVWDRAEKVIFLFIDLALNGYFLFLVRSKLIARGLTKYKPLFTFNAVIVVASLAMDVLIVGMMSLPNTFVYVQFHPLAYLVKLNIELSMADLISKVVRGSDRTDAFHSDSRSGGTTELTSHGISKHRSEHPLGNPTTQHVFASKAEPRDNDSISLEEQNGIIKTVATTIVLESDGRHDRDVDKDDGRSTSSSTAELHHYGR</sequence>
<feature type="region of interest" description="Disordered" evidence="1">
    <location>
        <begin position="259"/>
        <end position="293"/>
    </location>
</feature>
<gene>
    <name evidence="3 5" type="ORF">BDZ99DRAFT_376053</name>
</gene>
<reference evidence="5" key="3">
    <citation type="submission" date="2025-04" db="UniProtKB">
        <authorList>
            <consortium name="RefSeq"/>
        </authorList>
    </citation>
    <scope>IDENTIFICATION</scope>
    <source>
        <strain evidence="5">CBS 304.34</strain>
    </source>
</reference>
<dbReference type="PANTHER" id="PTHR35179:SF1">
    <property type="entry name" value="INTEGRAL MEMBRANE PROTEIN"/>
    <property type="match status" value="1"/>
</dbReference>
<dbReference type="PANTHER" id="PTHR35179">
    <property type="entry name" value="PROTEIN CBG02620"/>
    <property type="match status" value="1"/>
</dbReference>
<feature type="transmembrane region" description="Helical" evidence="2">
    <location>
        <begin position="194"/>
        <end position="218"/>
    </location>
</feature>
<reference evidence="3 5" key="1">
    <citation type="journal article" date="2020" name="Stud. Mycol.">
        <title>101 Dothideomycetes genomes: a test case for predicting lifestyles and emergence of pathogens.</title>
        <authorList>
            <person name="Haridas S."/>
            <person name="Albert R."/>
            <person name="Binder M."/>
            <person name="Bloem J."/>
            <person name="Labutti K."/>
            <person name="Salamov A."/>
            <person name="Andreopoulos B."/>
            <person name="Baker S."/>
            <person name="Barry K."/>
            <person name="Bills G."/>
            <person name="Bluhm B."/>
            <person name="Cannon C."/>
            <person name="Castanera R."/>
            <person name="Culley D."/>
            <person name="Daum C."/>
            <person name="Ezra D."/>
            <person name="Gonzalez J."/>
            <person name="Henrissat B."/>
            <person name="Kuo A."/>
            <person name="Liang C."/>
            <person name="Lipzen A."/>
            <person name="Lutzoni F."/>
            <person name="Magnuson J."/>
            <person name="Mondo S."/>
            <person name="Nolan M."/>
            <person name="Ohm R."/>
            <person name="Pangilinan J."/>
            <person name="Park H.-J."/>
            <person name="Ramirez L."/>
            <person name="Alfaro M."/>
            <person name="Sun H."/>
            <person name="Tritt A."/>
            <person name="Yoshinaga Y."/>
            <person name="Zwiers L.-H."/>
            <person name="Turgeon B."/>
            <person name="Goodwin S."/>
            <person name="Spatafora J."/>
            <person name="Crous P."/>
            <person name="Grigoriev I."/>
        </authorList>
    </citation>
    <scope>NUCLEOTIDE SEQUENCE</scope>
    <source>
        <strain evidence="3 5">CBS 304.34</strain>
    </source>
</reference>
<dbReference type="OrthoDB" id="3205825at2759"/>
<feature type="transmembrane region" description="Helical" evidence="2">
    <location>
        <begin position="164"/>
        <end position="182"/>
    </location>
</feature>
<feature type="transmembrane region" description="Helical" evidence="2">
    <location>
        <begin position="20"/>
        <end position="37"/>
    </location>
</feature>
<organism evidence="3">
    <name type="scientific">Mytilinidion resinicola</name>
    <dbReference type="NCBI Taxonomy" id="574789"/>
    <lineage>
        <taxon>Eukaryota</taxon>
        <taxon>Fungi</taxon>
        <taxon>Dikarya</taxon>
        <taxon>Ascomycota</taxon>
        <taxon>Pezizomycotina</taxon>
        <taxon>Dothideomycetes</taxon>
        <taxon>Pleosporomycetidae</taxon>
        <taxon>Mytilinidiales</taxon>
        <taxon>Mytilinidiaceae</taxon>
        <taxon>Mytilinidion</taxon>
    </lineage>
</organism>
<feature type="region of interest" description="Disordered" evidence="1">
    <location>
        <begin position="330"/>
        <end position="357"/>
    </location>
</feature>
<evidence type="ECO:0000256" key="2">
    <source>
        <dbReference type="SAM" id="Phobius"/>
    </source>
</evidence>
<evidence type="ECO:0000313" key="4">
    <source>
        <dbReference type="Proteomes" id="UP000504636"/>
    </source>
</evidence>
<dbReference type="RefSeq" id="XP_033583574.1">
    <property type="nucleotide sequence ID" value="XM_033715010.1"/>
</dbReference>
<keyword evidence="2" id="KW-0472">Membrane</keyword>
<reference evidence="5" key="2">
    <citation type="submission" date="2020-04" db="EMBL/GenBank/DDBJ databases">
        <authorList>
            <consortium name="NCBI Genome Project"/>
        </authorList>
    </citation>
    <scope>NUCLEOTIDE SEQUENCE</scope>
    <source>
        <strain evidence="5">CBS 304.34</strain>
    </source>
</reference>
<feature type="compositionally biased region" description="Polar residues" evidence="1">
    <location>
        <begin position="267"/>
        <end position="278"/>
    </location>
</feature>
<feature type="non-terminal residue" evidence="3">
    <location>
        <position position="1"/>
    </location>
</feature>
<keyword evidence="2" id="KW-0812">Transmembrane</keyword>
<evidence type="ECO:0000313" key="3">
    <source>
        <dbReference type="EMBL" id="KAF2816610.1"/>
    </source>
</evidence>
<feature type="transmembrane region" description="Helical" evidence="2">
    <location>
        <begin position="124"/>
        <end position="144"/>
    </location>
</feature>
<proteinExistence type="predicted"/>
<dbReference type="EMBL" id="MU003693">
    <property type="protein sequence ID" value="KAF2816610.1"/>
    <property type="molecule type" value="Genomic_DNA"/>
</dbReference>
<keyword evidence="2" id="KW-1133">Transmembrane helix</keyword>
<feature type="transmembrane region" description="Helical" evidence="2">
    <location>
        <begin position="58"/>
        <end position="78"/>
    </location>
</feature>
<dbReference type="Proteomes" id="UP000504636">
    <property type="component" value="Unplaced"/>
</dbReference>
<evidence type="ECO:0000313" key="5">
    <source>
        <dbReference type="RefSeq" id="XP_033583574.1"/>
    </source>
</evidence>